<dbReference type="Pfam" id="PF13602">
    <property type="entry name" value="ADH_zinc_N_2"/>
    <property type="match status" value="1"/>
</dbReference>
<dbReference type="SUPFAM" id="SSF50129">
    <property type="entry name" value="GroES-like"/>
    <property type="match status" value="1"/>
</dbReference>
<dbReference type="SUPFAM" id="SSF51735">
    <property type="entry name" value="NAD(P)-binding Rossmann-fold domains"/>
    <property type="match status" value="1"/>
</dbReference>
<feature type="region of interest" description="Disordered" evidence="3">
    <location>
        <begin position="704"/>
        <end position="756"/>
    </location>
</feature>
<feature type="coiled-coil region" evidence="2">
    <location>
        <begin position="1066"/>
        <end position="1107"/>
    </location>
</feature>
<feature type="coiled-coil region" evidence="2">
    <location>
        <begin position="259"/>
        <end position="286"/>
    </location>
</feature>
<dbReference type="Proteomes" id="UP000789390">
    <property type="component" value="Unassembled WGS sequence"/>
</dbReference>
<evidence type="ECO:0000256" key="3">
    <source>
        <dbReference type="SAM" id="MobiDB-lite"/>
    </source>
</evidence>
<name>A0A8J2RU18_9CRUS</name>
<dbReference type="PANTHER" id="PTHR44054:SF2">
    <property type="entry name" value="SYNAPTIC VESICLE MEMBRANE PROTEIN VAT-1 HOMOLOG-LIKE"/>
    <property type="match status" value="1"/>
</dbReference>
<dbReference type="EMBL" id="CAKKLH010000283">
    <property type="protein sequence ID" value="CAH0108362.1"/>
    <property type="molecule type" value="Genomic_DNA"/>
</dbReference>
<keyword evidence="6" id="KW-1185">Reference proteome</keyword>
<feature type="compositionally biased region" description="Basic and acidic residues" evidence="3">
    <location>
        <begin position="704"/>
        <end position="754"/>
    </location>
</feature>
<comment type="caution">
    <text evidence="5">The sequence shown here is derived from an EMBL/GenBank/DDBJ whole genome shotgun (WGS) entry which is preliminary data.</text>
</comment>
<feature type="region of interest" description="Disordered" evidence="3">
    <location>
        <begin position="1140"/>
        <end position="1170"/>
    </location>
</feature>
<evidence type="ECO:0000256" key="1">
    <source>
        <dbReference type="ARBA" id="ARBA00023002"/>
    </source>
</evidence>
<proteinExistence type="predicted"/>
<dbReference type="InterPro" id="IPR013154">
    <property type="entry name" value="ADH-like_N"/>
</dbReference>
<reference evidence="5" key="1">
    <citation type="submission" date="2021-11" db="EMBL/GenBank/DDBJ databases">
        <authorList>
            <person name="Schell T."/>
        </authorList>
    </citation>
    <scope>NUCLEOTIDE SEQUENCE</scope>
    <source>
        <strain evidence="5">M5</strain>
    </source>
</reference>
<organism evidence="5 6">
    <name type="scientific">Daphnia galeata</name>
    <dbReference type="NCBI Taxonomy" id="27404"/>
    <lineage>
        <taxon>Eukaryota</taxon>
        <taxon>Metazoa</taxon>
        <taxon>Ecdysozoa</taxon>
        <taxon>Arthropoda</taxon>
        <taxon>Crustacea</taxon>
        <taxon>Branchiopoda</taxon>
        <taxon>Diplostraca</taxon>
        <taxon>Cladocera</taxon>
        <taxon>Anomopoda</taxon>
        <taxon>Daphniidae</taxon>
        <taxon>Daphnia</taxon>
    </lineage>
</organism>
<dbReference type="Gene3D" id="3.40.50.720">
    <property type="entry name" value="NAD(P)-binding Rossmann-like Domain"/>
    <property type="match status" value="1"/>
</dbReference>
<evidence type="ECO:0000313" key="6">
    <source>
        <dbReference type="Proteomes" id="UP000789390"/>
    </source>
</evidence>
<evidence type="ECO:0000259" key="4">
    <source>
        <dbReference type="SMART" id="SM00829"/>
    </source>
</evidence>
<keyword evidence="2" id="KW-0175">Coiled coil</keyword>
<dbReference type="PANTHER" id="PTHR44054">
    <property type="entry name" value="SYNAPTIC VESICLE MEMBRANE PROTEIN VAT-1 HOMOLOG-LIKE"/>
    <property type="match status" value="1"/>
</dbReference>
<dbReference type="Gene3D" id="3.90.180.10">
    <property type="entry name" value="Medium-chain alcohol dehydrogenases, catalytic domain"/>
    <property type="match status" value="1"/>
</dbReference>
<dbReference type="InterPro" id="IPR020843">
    <property type="entry name" value="ER"/>
</dbReference>
<dbReference type="SMART" id="SM00829">
    <property type="entry name" value="PKS_ER"/>
    <property type="match status" value="1"/>
</dbReference>
<feature type="domain" description="Enoyl reductase (ER)" evidence="4">
    <location>
        <begin position="328"/>
        <end position="656"/>
    </location>
</feature>
<accession>A0A8J2RU18</accession>
<dbReference type="InterPro" id="IPR036291">
    <property type="entry name" value="NAD(P)-bd_dom_sf"/>
</dbReference>
<dbReference type="Pfam" id="PF08240">
    <property type="entry name" value="ADH_N"/>
    <property type="match status" value="1"/>
</dbReference>
<evidence type="ECO:0000256" key="2">
    <source>
        <dbReference type="SAM" id="Coils"/>
    </source>
</evidence>
<dbReference type="OrthoDB" id="203908at2759"/>
<dbReference type="InterPro" id="IPR011032">
    <property type="entry name" value="GroES-like_sf"/>
</dbReference>
<protein>
    <recommendedName>
        <fullName evidence="4">Enoyl reductase (ER) domain-containing protein</fullName>
    </recommendedName>
</protein>
<dbReference type="GO" id="GO:0016491">
    <property type="term" value="F:oxidoreductase activity"/>
    <property type="evidence" value="ECO:0007669"/>
    <property type="project" value="UniProtKB-KW"/>
</dbReference>
<evidence type="ECO:0000313" key="5">
    <source>
        <dbReference type="EMBL" id="CAH0108362.1"/>
    </source>
</evidence>
<dbReference type="InterPro" id="IPR052100">
    <property type="entry name" value="SV-ATPase_mito-regulator"/>
</dbReference>
<gene>
    <name evidence="5" type="ORF">DGAL_LOCUS11739</name>
</gene>
<keyword evidence="1" id="KW-0560">Oxidoreductase</keyword>
<sequence length="1306" mass="148905">MHLFSVSKMSLASVLVFIGLQVNLCIGIPIFRNAASIPYATQQERPELFQFDRIEIGQPTVYRAEVIPMTIPAVPDPNFSFLLNLQYLSTLLNSLSTLLAGPPPTQVFDFCSCFEEGSTSGQGGLPSVLSGITSPPGQGGILSQPNQGASSSVPAITITSDQETNDVGQLNTADYCFCAFQRWPDLAHKTEPQSRKRHIPSLVVYERTTHSQRLHFLTTTNMFSETHHENPEHHKSVSEMVSEYPTLVQNPAPAEERQRKTSFNEAEEIEREVRNLRRRDEEDCRRKEHGARTRIEQHLHQNGGDLSYLLNQKNIPTEVRAVQLTGYGLGKNIHIAKVHIPLPLKHEVLIRAHSCGVNFHDVMTRNGMMDKWVRTLKTPFIMGSEVAGEVIGLGKNVTELNLGDRVMCLPERRAWSEYVTCHVEHCFKIPEEMSYNDAAALTVDGIVAYSLLFQMGSLSPGNAVLLHSTPGGLGSMVTQMVNTVPDTILFKIAMENEGQIKFSDQKVHYIDHDSDYVTEIRHSSPHGVDLVLDCQYEDNFLRDFNLLRPLGKYVLFGTQAVVNRGFFESARTWWSQDKMSPLNLYENNKGIAGFNLRNLLYYQKDRAYVREVFCRVCKMWQEGSIKPEYDCVLQFDDLNEVLSRMQEHGHVGKIILNPRGSRESTEEEPDYYAIAEKIVKKRMWDQKPFLNKLGLPEPGELVRDKSLVEEEKERAKQQEQDEMKEKLQQQQQYHDREMQRKMMEQKQFQERETPTYEVRTTGEFSAEPPIVYDPSSGRTIYNVSASTAAGACPYVNQTQPAVSTTAATNVRTIPAAGLIKQPLTSTLTSASTTEPMREAVLTKEKVELSIPMTKKEVEHLKDDIPTTVLEGDKYHQLGFLEKLFKNYKFFVCMQPFLPDDLMVEPNFAEWEVKFSCVDGKTLEGIKAAWQFLDSYRINLIEKSAKFESEKKLFESNPAKATEQIRLDLQLKFQCKFEELVNKLNEASRLLIARKQKIADQSQYISELEEKLKSPSYNAKLATTEQEKAMDNSTRFELELRNAALKSAIEISNKEFQELVEWKDAERRHFENRINQLETDVNQLNQERDQLEEIVQHLQKQQQSEKDHLLMALDFRKCNKVHDDIVSDEQLDQEEEANLVNLSSESSGCHSEADSNGYEDLATPSEMHPLNSDENTREIIQVFQSSTTQYAVASTTYQKVINCSLRLEHSQRARAQAELSGACNANIHCLQSMQSRLKTFNSSSSESVTLGKSMQQLIKKWVQLDAKVYFLQQDVQQQCPTCLEKSATLQKNHRHTDFPANYSMKML</sequence>